<protein>
    <submittedName>
        <fullName evidence="1">Uncharacterized protein</fullName>
    </submittedName>
</protein>
<dbReference type="Proteomes" id="UP000318288">
    <property type="component" value="Unassembled WGS sequence"/>
</dbReference>
<keyword evidence="2" id="KW-1185">Reference proteome</keyword>
<comment type="caution">
    <text evidence="1">The sequence shown here is derived from an EMBL/GenBank/DDBJ whole genome shotgun (WGS) entry which is preliminary data.</text>
</comment>
<gene>
    <name evidence="1" type="ORF">Poly51_31840</name>
</gene>
<proteinExistence type="predicted"/>
<evidence type="ECO:0000313" key="2">
    <source>
        <dbReference type="Proteomes" id="UP000318288"/>
    </source>
</evidence>
<dbReference type="AlphaFoldDB" id="A0A5C6F090"/>
<organism evidence="1 2">
    <name type="scientific">Rubripirellula tenax</name>
    <dbReference type="NCBI Taxonomy" id="2528015"/>
    <lineage>
        <taxon>Bacteria</taxon>
        <taxon>Pseudomonadati</taxon>
        <taxon>Planctomycetota</taxon>
        <taxon>Planctomycetia</taxon>
        <taxon>Pirellulales</taxon>
        <taxon>Pirellulaceae</taxon>
        <taxon>Rubripirellula</taxon>
    </lineage>
</organism>
<sequence length="113" mass="12485">MKNSGISLTELATGNRQKPAGQSKFLAMFARFGVKHCGYDKPGIPDPNASHLREFGAVNKLDPASAATLVVSSTWTAALANERCWPRMTNRWRRRLANMDVGTAHFLCHMVAR</sequence>
<name>A0A5C6F090_9BACT</name>
<accession>A0A5C6F090</accession>
<dbReference type="EMBL" id="SJPW01000004">
    <property type="protein sequence ID" value="TWU54465.1"/>
    <property type="molecule type" value="Genomic_DNA"/>
</dbReference>
<evidence type="ECO:0000313" key="1">
    <source>
        <dbReference type="EMBL" id="TWU54465.1"/>
    </source>
</evidence>
<reference evidence="1 2" key="1">
    <citation type="submission" date="2019-02" db="EMBL/GenBank/DDBJ databases">
        <title>Deep-cultivation of Planctomycetes and their phenomic and genomic characterization uncovers novel biology.</title>
        <authorList>
            <person name="Wiegand S."/>
            <person name="Jogler M."/>
            <person name="Boedeker C."/>
            <person name="Pinto D."/>
            <person name="Vollmers J."/>
            <person name="Rivas-Marin E."/>
            <person name="Kohn T."/>
            <person name="Peeters S.H."/>
            <person name="Heuer A."/>
            <person name="Rast P."/>
            <person name="Oberbeckmann S."/>
            <person name="Bunk B."/>
            <person name="Jeske O."/>
            <person name="Meyerdierks A."/>
            <person name="Storesund J.E."/>
            <person name="Kallscheuer N."/>
            <person name="Luecker S."/>
            <person name="Lage O.M."/>
            <person name="Pohl T."/>
            <person name="Merkel B.J."/>
            <person name="Hornburger P."/>
            <person name="Mueller R.-W."/>
            <person name="Bruemmer F."/>
            <person name="Labrenz M."/>
            <person name="Spormann A.M."/>
            <person name="Op Den Camp H."/>
            <person name="Overmann J."/>
            <person name="Amann R."/>
            <person name="Jetten M.S.M."/>
            <person name="Mascher T."/>
            <person name="Medema M.H."/>
            <person name="Devos D.P."/>
            <person name="Kaster A.-K."/>
            <person name="Ovreas L."/>
            <person name="Rohde M."/>
            <person name="Galperin M.Y."/>
            <person name="Jogler C."/>
        </authorList>
    </citation>
    <scope>NUCLEOTIDE SEQUENCE [LARGE SCALE GENOMIC DNA]</scope>
    <source>
        <strain evidence="1 2">Poly51</strain>
    </source>
</reference>